<evidence type="ECO:0000313" key="2">
    <source>
        <dbReference type="EMBL" id="KAF9472784.1"/>
    </source>
</evidence>
<dbReference type="AlphaFoldDB" id="A0A9P5YQE9"/>
<proteinExistence type="predicted"/>
<organism evidence="2 3">
    <name type="scientific">Pholiota conissans</name>
    <dbReference type="NCBI Taxonomy" id="109636"/>
    <lineage>
        <taxon>Eukaryota</taxon>
        <taxon>Fungi</taxon>
        <taxon>Dikarya</taxon>
        <taxon>Basidiomycota</taxon>
        <taxon>Agaricomycotina</taxon>
        <taxon>Agaricomycetes</taxon>
        <taxon>Agaricomycetidae</taxon>
        <taxon>Agaricales</taxon>
        <taxon>Agaricineae</taxon>
        <taxon>Strophariaceae</taxon>
        <taxon>Pholiota</taxon>
    </lineage>
</organism>
<keyword evidence="3" id="KW-1185">Reference proteome</keyword>
<comment type="caution">
    <text evidence="2">The sequence shown here is derived from an EMBL/GenBank/DDBJ whole genome shotgun (WGS) entry which is preliminary data.</text>
</comment>
<feature type="compositionally biased region" description="Basic and acidic residues" evidence="1">
    <location>
        <begin position="57"/>
        <end position="78"/>
    </location>
</feature>
<reference evidence="2" key="1">
    <citation type="submission" date="2020-11" db="EMBL/GenBank/DDBJ databases">
        <authorList>
            <consortium name="DOE Joint Genome Institute"/>
            <person name="Ahrendt S."/>
            <person name="Riley R."/>
            <person name="Andreopoulos W."/>
            <person name="Labutti K."/>
            <person name="Pangilinan J."/>
            <person name="Ruiz-Duenas F.J."/>
            <person name="Barrasa J.M."/>
            <person name="Sanchez-Garcia M."/>
            <person name="Camarero S."/>
            <person name="Miyauchi S."/>
            <person name="Serrano A."/>
            <person name="Linde D."/>
            <person name="Babiker R."/>
            <person name="Drula E."/>
            <person name="Ayuso-Fernandez I."/>
            <person name="Pacheco R."/>
            <person name="Padilla G."/>
            <person name="Ferreira P."/>
            <person name="Barriuso J."/>
            <person name="Kellner H."/>
            <person name="Castanera R."/>
            <person name="Alfaro M."/>
            <person name="Ramirez L."/>
            <person name="Pisabarro A.G."/>
            <person name="Kuo A."/>
            <person name="Tritt A."/>
            <person name="Lipzen A."/>
            <person name="He G."/>
            <person name="Yan M."/>
            <person name="Ng V."/>
            <person name="Cullen D."/>
            <person name="Martin F."/>
            <person name="Rosso M.-N."/>
            <person name="Henrissat B."/>
            <person name="Hibbett D."/>
            <person name="Martinez A.T."/>
            <person name="Grigoriev I.V."/>
        </authorList>
    </citation>
    <scope>NUCLEOTIDE SEQUENCE</scope>
    <source>
        <strain evidence="2">CIRM-BRFM 674</strain>
    </source>
</reference>
<evidence type="ECO:0000256" key="1">
    <source>
        <dbReference type="SAM" id="MobiDB-lite"/>
    </source>
</evidence>
<name>A0A9P5YQE9_9AGAR</name>
<accession>A0A9P5YQE9</accession>
<gene>
    <name evidence="2" type="ORF">BDN70DRAFT_925498</name>
</gene>
<dbReference type="EMBL" id="MU155498">
    <property type="protein sequence ID" value="KAF9472784.1"/>
    <property type="molecule type" value="Genomic_DNA"/>
</dbReference>
<protein>
    <submittedName>
        <fullName evidence="2">Uncharacterized protein</fullName>
    </submittedName>
</protein>
<feature type="region of interest" description="Disordered" evidence="1">
    <location>
        <begin position="57"/>
        <end position="82"/>
    </location>
</feature>
<sequence length="131" mass="14986">MIPLGRGASFGLYCFWFIFYTKDVQTQLFKSIRLQRPAIGGILPKLTVKVDPVSKLNGDRAPDGETFTDHVTQKKGEVESEDQLSRSALLTFLAELRTTESRRTKEWEDEPECELCRGWKTEKAGRYEKPA</sequence>
<evidence type="ECO:0000313" key="3">
    <source>
        <dbReference type="Proteomes" id="UP000807469"/>
    </source>
</evidence>
<dbReference type="Proteomes" id="UP000807469">
    <property type="component" value="Unassembled WGS sequence"/>
</dbReference>